<reference evidence="2" key="2">
    <citation type="journal article" date="2015" name="Data Brief">
        <title>Shoot transcriptome of the giant reed, Arundo donax.</title>
        <authorList>
            <person name="Barrero R.A."/>
            <person name="Guerrero F.D."/>
            <person name="Moolhuijzen P."/>
            <person name="Goolsby J.A."/>
            <person name="Tidwell J."/>
            <person name="Bellgard S.E."/>
            <person name="Bellgard M.I."/>
        </authorList>
    </citation>
    <scope>NUCLEOTIDE SEQUENCE</scope>
    <source>
        <tissue evidence="2">Shoot tissue taken approximately 20 cm above the soil surface</tissue>
    </source>
</reference>
<name>A0A0A9GUY9_ARUDO</name>
<evidence type="ECO:0000256" key="1">
    <source>
        <dbReference type="SAM" id="MobiDB-lite"/>
    </source>
</evidence>
<feature type="region of interest" description="Disordered" evidence="1">
    <location>
        <begin position="1"/>
        <end position="21"/>
    </location>
</feature>
<protein>
    <submittedName>
        <fullName evidence="2">Uncharacterized protein</fullName>
    </submittedName>
</protein>
<dbReference type="AlphaFoldDB" id="A0A0A9GUY9"/>
<sequence length="121" mass="13500">MNNGIAATWKQGPSRPGQESGRLRGLLRLVDGSSVGWSKPHRRAPKFSPCWMEQILSNRYLLGQVGRPKLKSHVTCMRLVAVTDEMRLPSLLLSSVVSTIILQCLTICRLHHVLFSFTTSS</sequence>
<organism evidence="2">
    <name type="scientific">Arundo donax</name>
    <name type="common">Giant reed</name>
    <name type="synonym">Donax arundinaceus</name>
    <dbReference type="NCBI Taxonomy" id="35708"/>
    <lineage>
        <taxon>Eukaryota</taxon>
        <taxon>Viridiplantae</taxon>
        <taxon>Streptophyta</taxon>
        <taxon>Embryophyta</taxon>
        <taxon>Tracheophyta</taxon>
        <taxon>Spermatophyta</taxon>
        <taxon>Magnoliopsida</taxon>
        <taxon>Liliopsida</taxon>
        <taxon>Poales</taxon>
        <taxon>Poaceae</taxon>
        <taxon>PACMAD clade</taxon>
        <taxon>Arundinoideae</taxon>
        <taxon>Arundineae</taxon>
        <taxon>Arundo</taxon>
    </lineage>
</organism>
<dbReference type="EMBL" id="GBRH01169071">
    <property type="protein sequence ID" value="JAE28825.1"/>
    <property type="molecule type" value="Transcribed_RNA"/>
</dbReference>
<proteinExistence type="predicted"/>
<accession>A0A0A9GUY9</accession>
<reference evidence="2" key="1">
    <citation type="submission" date="2014-09" db="EMBL/GenBank/DDBJ databases">
        <authorList>
            <person name="Magalhaes I.L.F."/>
            <person name="Oliveira U."/>
            <person name="Santos F.R."/>
            <person name="Vidigal T.H.D.A."/>
            <person name="Brescovit A.D."/>
            <person name="Santos A.J."/>
        </authorList>
    </citation>
    <scope>NUCLEOTIDE SEQUENCE</scope>
    <source>
        <tissue evidence="2">Shoot tissue taken approximately 20 cm above the soil surface</tissue>
    </source>
</reference>
<evidence type="ECO:0000313" key="2">
    <source>
        <dbReference type="EMBL" id="JAE28825.1"/>
    </source>
</evidence>